<name>A0ABZ2Q8R0_9FLAO</name>
<evidence type="ECO:0000313" key="2">
    <source>
        <dbReference type="Proteomes" id="UP001447857"/>
    </source>
</evidence>
<reference evidence="1 2" key="1">
    <citation type="submission" date="2024-02" db="EMBL/GenBank/DDBJ databases">
        <title>complete genome of Flavobacterium ginsenosidimutans Str. YTB16.</title>
        <authorList>
            <person name="Wang Q."/>
        </authorList>
    </citation>
    <scope>NUCLEOTIDE SEQUENCE [LARGE SCALE GENOMIC DNA]</scope>
    <source>
        <strain evidence="1 2">YTB16</strain>
    </source>
</reference>
<sequence>MMKFYLVFNLDNKRIFSANIELVYEFFMQFNIEEDLKKHILERINKESDFEISISELERIKPALEEKIDQLIIDINFNPFKERLRKLYPIQYNSDPFVWKNTTYYLYVKTNPIDSQISRIRSFLINLEYFKNHNQSIKYIFKH</sequence>
<protein>
    <submittedName>
        <fullName evidence="1">Uncharacterized protein</fullName>
    </submittedName>
</protein>
<proteinExistence type="predicted"/>
<evidence type="ECO:0000313" key="1">
    <source>
        <dbReference type="EMBL" id="WXK50808.1"/>
    </source>
</evidence>
<dbReference type="RefSeq" id="WP_162614971.1">
    <property type="nucleotide sequence ID" value="NZ_CP147988.1"/>
</dbReference>
<dbReference type="EMBL" id="CP147988">
    <property type="protein sequence ID" value="WXK50808.1"/>
    <property type="molecule type" value="Genomic_DNA"/>
</dbReference>
<organism evidence="1 2">
    <name type="scientific">Flavobacterium ginsenosidimutans</name>
    <dbReference type="NCBI Taxonomy" id="687844"/>
    <lineage>
        <taxon>Bacteria</taxon>
        <taxon>Pseudomonadati</taxon>
        <taxon>Bacteroidota</taxon>
        <taxon>Flavobacteriia</taxon>
        <taxon>Flavobacteriales</taxon>
        <taxon>Flavobacteriaceae</taxon>
        <taxon>Flavobacterium</taxon>
    </lineage>
</organism>
<keyword evidence="2" id="KW-1185">Reference proteome</keyword>
<gene>
    <name evidence="1" type="ORF">V6624_04020</name>
</gene>
<dbReference type="Proteomes" id="UP001447857">
    <property type="component" value="Chromosome"/>
</dbReference>
<accession>A0ABZ2Q8R0</accession>